<keyword evidence="3" id="KW-1185">Reference proteome</keyword>
<dbReference type="EMBL" id="JASJOU010000007">
    <property type="protein sequence ID" value="MDJ1503036.1"/>
    <property type="molecule type" value="Genomic_DNA"/>
</dbReference>
<dbReference type="Pfam" id="PF00932">
    <property type="entry name" value="LTD"/>
    <property type="match status" value="1"/>
</dbReference>
<evidence type="ECO:0000313" key="2">
    <source>
        <dbReference type="EMBL" id="MDJ1503036.1"/>
    </source>
</evidence>
<comment type="caution">
    <text evidence="2">The sequence shown here is derived from an EMBL/GenBank/DDBJ whole genome shotgun (WGS) entry which is preliminary data.</text>
</comment>
<feature type="domain" description="LTD" evidence="1">
    <location>
        <begin position="222"/>
        <end position="326"/>
    </location>
</feature>
<dbReference type="AlphaFoldDB" id="A0AAE3R399"/>
<dbReference type="InterPro" id="IPR001322">
    <property type="entry name" value="Lamin_tail_dom"/>
</dbReference>
<gene>
    <name evidence="2" type="ORF">QNI22_20370</name>
</gene>
<dbReference type="PROSITE" id="PS51841">
    <property type="entry name" value="LTD"/>
    <property type="match status" value="1"/>
</dbReference>
<name>A0AAE3R399_9BACT</name>
<organism evidence="2 3">
    <name type="scientific">Xanthocytophaga agilis</name>
    <dbReference type="NCBI Taxonomy" id="3048010"/>
    <lineage>
        <taxon>Bacteria</taxon>
        <taxon>Pseudomonadati</taxon>
        <taxon>Bacteroidota</taxon>
        <taxon>Cytophagia</taxon>
        <taxon>Cytophagales</taxon>
        <taxon>Rhodocytophagaceae</taxon>
        <taxon>Xanthocytophaga</taxon>
    </lineage>
</organism>
<reference evidence="2" key="1">
    <citation type="submission" date="2023-05" db="EMBL/GenBank/DDBJ databases">
        <authorList>
            <person name="Zhang X."/>
        </authorList>
    </citation>
    <scope>NUCLEOTIDE SEQUENCE</scope>
    <source>
        <strain evidence="2">BD1B2-1</strain>
    </source>
</reference>
<sequence length="338" mass="37826">MLKNYGVLKGKAIEREMASPSHEHFQIHILAGTEHHRIAINVMSQLSPPEVLFYMDENFVHPITDNIVQANLPDGYTKIPSRPAGIALDFIRGNLFPTQEMKPIPYNQPGADNDLNEKLDFYVQQAINDTDAVVYAFGEKWGPEENKPDQYFGFTPGNGIHDIHMNQGNSGRFKKDNGVYQDGGLLLHFPSRNKWVAIFIAFQVQAWHTDDQTGDPLNTLPPDHPQQPESKTPVRIIAAMVNPSKDDVGKEFVVLFNSDNEAIALHNWRIADKAKLYDVLGNIFIEAHTSLKVRLSGNGAQLSNKGGIISLLDQEGNKIDGVSYTKEQASVENRLIQF</sequence>
<dbReference type="InterPro" id="IPR036415">
    <property type="entry name" value="Lamin_tail_dom_sf"/>
</dbReference>
<proteinExistence type="predicted"/>
<dbReference type="Gene3D" id="2.60.40.1260">
    <property type="entry name" value="Lamin Tail domain"/>
    <property type="match status" value="1"/>
</dbReference>
<dbReference type="Proteomes" id="UP001232063">
    <property type="component" value="Unassembled WGS sequence"/>
</dbReference>
<evidence type="ECO:0000259" key="1">
    <source>
        <dbReference type="PROSITE" id="PS51841"/>
    </source>
</evidence>
<protein>
    <submittedName>
        <fullName evidence="2">DUF2278 family protein</fullName>
    </submittedName>
</protein>
<dbReference type="RefSeq" id="WP_314513468.1">
    <property type="nucleotide sequence ID" value="NZ_JASJOU010000007.1"/>
</dbReference>
<dbReference type="InterPro" id="IPR019268">
    <property type="entry name" value="DUF2278"/>
</dbReference>
<dbReference type="SUPFAM" id="SSF74853">
    <property type="entry name" value="Lamin A/C globular tail domain"/>
    <property type="match status" value="1"/>
</dbReference>
<evidence type="ECO:0000313" key="3">
    <source>
        <dbReference type="Proteomes" id="UP001232063"/>
    </source>
</evidence>
<accession>A0AAE3R399</accession>
<dbReference type="Pfam" id="PF10042">
    <property type="entry name" value="DUF2278"/>
    <property type="match status" value="1"/>
</dbReference>